<dbReference type="Proteomes" id="UP000075260">
    <property type="component" value="Unassembled WGS sequence"/>
</dbReference>
<dbReference type="InterPro" id="IPR056862">
    <property type="entry name" value="VWA7_N"/>
</dbReference>
<evidence type="ECO:0000313" key="3">
    <source>
        <dbReference type="Proteomes" id="UP000075260"/>
    </source>
</evidence>
<proteinExistence type="predicted"/>
<feature type="domain" description="VWA7 N-terminal" evidence="1">
    <location>
        <begin position="66"/>
        <end position="139"/>
    </location>
</feature>
<reference evidence="2 3" key="1">
    <citation type="submission" date="2014-02" db="EMBL/GenBank/DDBJ databases">
        <title>The small core and large imbalanced accessory genome model reveals a collaborative survival strategy of Sorangium cellulosum strains in nature.</title>
        <authorList>
            <person name="Han K."/>
            <person name="Peng R."/>
            <person name="Blom J."/>
            <person name="Li Y.-Z."/>
        </authorList>
    </citation>
    <scope>NUCLEOTIDE SEQUENCE [LARGE SCALE GENOMIC DNA]</scope>
    <source>
        <strain evidence="2 3">So0008-312</strain>
    </source>
</reference>
<organism evidence="2 3">
    <name type="scientific">Sorangium cellulosum</name>
    <name type="common">Polyangium cellulosum</name>
    <dbReference type="NCBI Taxonomy" id="56"/>
    <lineage>
        <taxon>Bacteria</taxon>
        <taxon>Pseudomonadati</taxon>
        <taxon>Myxococcota</taxon>
        <taxon>Polyangia</taxon>
        <taxon>Polyangiales</taxon>
        <taxon>Polyangiaceae</taxon>
        <taxon>Sorangium</taxon>
    </lineage>
</organism>
<dbReference type="OrthoDB" id="9805121at2"/>
<protein>
    <recommendedName>
        <fullName evidence="1">VWA7 N-terminal domain-containing protein</fullName>
    </recommendedName>
</protein>
<sequence length="312" mass="34427">MKYPILTACALLLTGACGGEIEPNEEPVAGTHDHFRWIGDEHDHAAITANGLSFLSSDVRERLGEYNEDTDSGYWQYKSRYHVDNCRIEEGFDSVRERYEIVVEKLNPVSPHGINARAAFGSITHTIQDFYAHSNWVEAFDPLLPLFDSDSFDFPRVTTGSLIRGMMVLTDSLPSSFTISLPSDSRVPLVTPPGSTATIKGLITGTYEDNEDSSICPSEASIEHGGPLFQGDYETYLAKDDPDSSYHLVAVAGAEQQTTEEFCRLARLVLLRYGEPGLDALMYHFEASRSGYEAACPRDRGLVAAVITSAIW</sequence>
<name>A0A150QX41_SORCE</name>
<gene>
    <name evidence="2" type="ORF">BE15_33840</name>
</gene>
<dbReference type="Pfam" id="PF25107">
    <property type="entry name" value="VWA7_N"/>
    <property type="match status" value="1"/>
</dbReference>
<dbReference type="RefSeq" id="WP_061606251.1">
    <property type="nucleotide sequence ID" value="NZ_JEMA01000255.1"/>
</dbReference>
<evidence type="ECO:0000313" key="2">
    <source>
        <dbReference type="EMBL" id="KYF72579.1"/>
    </source>
</evidence>
<dbReference type="PROSITE" id="PS51257">
    <property type="entry name" value="PROKAR_LIPOPROTEIN"/>
    <property type="match status" value="1"/>
</dbReference>
<evidence type="ECO:0000259" key="1">
    <source>
        <dbReference type="Pfam" id="PF25107"/>
    </source>
</evidence>
<accession>A0A150QX41</accession>
<dbReference type="AlphaFoldDB" id="A0A150QX41"/>
<comment type="caution">
    <text evidence="2">The sequence shown here is derived from an EMBL/GenBank/DDBJ whole genome shotgun (WGS) entry which is preliminary data.</text>
</comment>
<dbReference type="EMBL" id="JEMA01000255">
    <property type="protein sequence ID" value="KYF72579.1"/>
    <property type="molecule type" value="Genomic_DNA"/>
</dbReference>